<dbReference type="PANTHER" id="PTHR30250">
    <property type="entry name" value="PST FAMILY PREDICTED COLANIC ACID TRANSPORTER"/>
    <property type="match status" value="1"/>
</dbReference>
<feature type="transmembrane region" description="Helical" evidence="6">
    <location>
        <begin position="247"/>
        <end position="270"/>
    </location>
</feature>
<evidence type="ECO:0000256" key="1">
    <source>
        <dbReference type="ARBA" id="ARBA00004651"/>
    </source>
</evidence>
<dbReference type="InterPro" id="IPR050833">
    <property type="entry name" value="Poly_Biosynth_Transport"/>
</dbReference>
<keyword evidence="3 6" id="KW-0812">Transmembrane</keyword>
<feature type="transmembrane region" description="Helical" evidence="6">
    <location>
        <begin position="115"/>
        <end position="137"/>
    </location>
</feature>
<evidence type="ECO:0000256" key="3">
    <source>
        <dbReference type="ARBA" id="ARBA00022692"/>
    </source>
</evidence>
<feature type="transmembrane region" description="Helical" evidence="6">
    <location>
        <begin position="325"/>
        <end position="344"/>
    </location>
</feature>
<dbReference type="Pfam" id="PF01943">
    <property type="entry name" value="Polysacc_synt"/>
    <property type="match status" value="1"/>
</dbReference>
<dbReference type="InterPro" id="IPR002797">
    <property type="entry name" value="Polysacc_synth"/>
</dbReference>
<organism evidence="7">
    <name type="scientific">Vibrio vulnificus</name>
    <dbReference type="NCBI Taxonomy" id="672"/>
    <lineage>
        <taxon>Bacteria</taxon>
        <taxon>Pseudomonadati</taxon>
        <taxon>Pseudomonadota</taxon>
        <taxon>Gammaproteobacteria</taxon>
        <taxon>Vibrionales</taxon>
        <taxon>Vibrionaceae</taxon>
        <taxon>Vibrio</taxon>
    </lineage>
</organism>
<reference evidence="7" key="2">
    <citation type="journal article" date="2006" name="J. Bacteriol.">
        <title>Genetic variation in the Vibrio vulnificus group 1 capsular polysaccharide operon.</title>
        <authorList>
            <person name="Chatzidaki-Livanis M."/>
            <person name="Jones M.K."/>
            <person name="Wright A.C."/>
        </authorList>
    </citation>
    <scope>NUCLEOTIDE SEQUENCE</scope>
    <source>
        <strain evidence="7">MO6-24/O</strain>
    </source>
</reference>
<gene>
    <name evidence="7" type="primary">wzx</name>
</gene>
<dbReference type="AlphaFoldDB" id="Q2EXW0"/>
<evidence type="ECO:0000256" key="6">
    <source>
        <dbReference type="SAM" id="Phobius"/>
    </source>
</evidence>
<evidence type="ECO:0000256" key="5">
    <source>
        <dbReference type="ARBA" id="ARBA00023136"/>
    </source>
</evidence>
<keyword evidence="4 6" id="KW-1133">Transmembrane helix</keyword>
<feature type="transmembrane region" description="Helical" evidence="6">
    <location>
        <begin position="80"/>
        <end position="100"/>
    </location>
</feature>
<comment type="subcellular location">
    <subcellularLocation>
        <location evidence="1">Cell membrane</location>
        <topology evidence="1">Multi-pass membrane protein</topology>
    </subcellularLocation>
</comment>
<feature type="transmembrane region" description="Helical" evidence="6">
    <location>
        <begin position="408"/>
        <end position="426"/>
    </location>
</feature>
<dbReference type="EMBL" id="DQ360502">
    <property type="protein sequence ID" value="ABD38622.1"/>
    <property type="molecule type" value="Genomic_DNA"/>
</dbReference>
<feature type="transmembrane region" description="Helical" evidence="6">
    <location>
        <begin position="291"/>
        <end position="313"/>
    </location>
</feature>
<evidence type="ECO:0000256" key="2">
    <source>
        <dbReference type="ARBA" id="ARBA00022475"/>
    </source>
</evidence>
<proteinExistence type="predicted"/>
<dbReference type="GO" id="GO:0005886">
    <property type="term" value="C:plasma membrane"/>
    <property type="evidence" value="ECO:0007669"/>
    <property type="project" value="UniProtKB-SubCell"/>
</dbReference>
<name>Q2EXW0_VIBVL</name>
<reference evidence="7" key="1">
    <citation type="journal article" date="2001" name="Infect. Immun.">
        <title>Identification of a group 1-like capsular polysaccharide operon for Vibrio vulnificus.</title>
        <authorList>
            <person name="Wright A.C."/>
            <person name="Powell J.L."/>
            <person name="Kaper J.B."/>
            <person name="Morris J.G. Jr"/>
        </authorList>
    </citation>
    <scope>NUCLEOTIDE SEQUENCE</scope>
    <source>
        <strain evidence="7">MO6-24/O</strain>
    </source>
</reference>
<protein>
    <submittedName>
        <fullName evidence="7">Polysaccharide biosynthesis protein Wzx</fullName>
    </submittedName>
</protein>
<evidence type="ECO:0000313" key="7">
    <source>
        <dbReference type="EMBL" id="ABD38622.1"/>
    </source>
</evidence>
<feature type="transmembrane region" description="Helical" evidence="6">
    <location>
        <begin position="174"/>
        <end position="197"/>
    </location>
</feature>
<feature type="transmembrane region" description="Helical" evidence="6">
    <location>
        <begin position="381"/>
        <end position="399"/>
    </location>
</feature>
<dbReference type="PANTHER" id="PTHR30250:SF11">
    <property type="entry name" value="O-ANTIGEN TRANSPORTER-RELATED"/>
    <property type="match status" value="1"/>
</dbReference>
<sequence>MIKNKLVQNILIYGGVTGLSRMLPILLLPFYLSVLSIEEFGRIEVLVALYNLIIIFGSMQLETAVQRYMYKVEDKANYTLALSIVVFILSMLAFFVVAISSKKISHFLFGSEIEYVNITIISICSVLFNVSTILLIYFRYAEQEKLFSLITLSQVVVTALVTYALVVVEPLGNLGYVLGMSSGWVTVIISSALLIYYKNKSIKPDFSIIRQSVDFSWPQLPARFGSFFVQFGNRFIALSYFGAQTVAILGVATKFAAFFQLIYIAFNMAWNPYLYRFEHDENLENKINKTLRIVLALIVFSSLTIHVLGGWVIDVFFDAEYSEVKKIIILAILPSGLLIFKEILETGIKLSVKTKYISYSYFISVVFTIGFMFLANDLRGLLIASLLGSIVLIICTWYFSEKAYHIKYSRITMSVIIAFLLVIYSSF</sequence>
<feature type="transmembrane region" description="Helical" evidence="6">
    <location>
        <begin position="40"/>
        <end position="59"/>
    </location>
</feature>
<feature type="transmembrane region" description="Helical" evidence="6">
    <location>
        <begin position="149"/>
        <end position="168"/>
    </location>
</feature>
<keyword evidence="2" id="KW-1003">Cell membrane</keyword>
<evidence type="ECO:0000256" key="4">
    <source>
        <dbReference type="ARBA" id="ARBA00022989"/>
    </source>
</evidence>
<dbReference type="RefSeq" id="WP_013572521.1">
    <property type="nucleotide sequence ID" value="NZ_CP118438.1"/>
</dbReference>
<accession>Q2EXW0</accession>
<keyword evidence="5 6" id="KW-0472">Membrane</keyword>
<feature type="transmembrane region" description="Helical" evidence="6">
    <location>
        <begin position="356"/>
        <end position="375"/>
    </location>
</feature>
<feature type="transmembrane region" description="Helical" evidence="6">
    <location>
        <begin position="12"/>
        <end position="34"/>
    </location>
</feature>